<sequence length="146" mass="16834">MSNYDRINSERNIFLTKIFEPEENSLEFELTMGIVGELEKSHKILGVDIGPSRPVYHNENSEIFKITFDRYIAYSVINESYESLGGTEYVGEKIRTYNKSNFLDYVKADTFASADYPGEFKHYAFISLNHIVNVVSTVEPKIEKIN</sequence>
<accession>A0A1I7I3M9</accession>
<gene>
    <name evidence="1" type="ORF">SAMN05216480_112139</name>
</gene>
<dbReference type="RefSeq" id="WP_093025921.1">
    <property type="nucleotide sequence ID" value="NZ_FPBK01000012.1"/>
</dbReference>
<name>A0A1I7I3M9_9FLAO</name>
<evidence type="ECO:0000313" key="1">
    <source>
        <dbReference type="EMBL" id="SFU67518.1"/>
    </source>
</evidence>
<protein>
    <submittedName>
        <fullName evidence="1">Uncharacterized protein</fullName>
    </submittedName>
</protein>
<keyword evidence="2" id="KW-1185">Reference proteome</keyword>
<dbReference type="AlphaFoldDB" id="A0A1I7I3M9"/>
<proteinExistence type="predicted"/>
<evidence type="ECO:0000313" key="2">
    <source>
        <dbReference type="Proteomes" id="UP000199138"/>
    </source>
</evidence>
<reference evidence="1 2" key="1">
    <citation type="submission" date="2016-10" db="EMBL/GenBank/DDBJ databases">
        <authorList>
            <person name="de Groot N.N."/>
        </authorList>
    </citation>
    <scope>NUCLEOTIDE SEQUENCE [LARGE SCALE GENOMIC DNA]</scope>
    <source>
        <strain evidence="1 2">CGMCC 1.12333</strain>
    </source>
</reference>
<organism evidence="1 2">
    <name type="scientific">Pustulibacterium marinum</name>
    <dbReference type="NCBI Taxonomy" id="1224947"/>
    <lineage>
        <taxon>Bacteria</taxon>
        <taxon>Pseudomonadati</taxon>
        <taxon>Bacteroidota</taxon>
        <taxon>Flavobacteriia</taxon>
        <taxon>Flavobacteriales</taxon>
        <taxon>Flavobacteriaceae</taxon>
        <taxon>Pustulibacterium</taxon>
    </lineage>
</organism>
<dbReference type="Proteomes" id="UP000199138">
    <property type="component" value="Unassembled WGS sequence"/>
</dbReference>
<dbReference type="EMBL" id="FPBK01000012">
    <property type="protein sequence ID" value="SFU67518.1"/>
    <property type="molecule type" value="Genomic_DNA"/>
</dbReference>
<dbReference type="OrthoDB" id="80147at2"/>